<comment type="caution">
    <text evidence="4">The sequence shown here is derived from an EMBL/GenBank/DDBJ whole genome shotgun (WGS) entry which is preliminary data.</text>
</comment>
<reference evidence="4 5" key="1">
    <citation type="submission" date="2019-12" db="EMBL/GenBank/DDBJ databases">
        <title>Genomic-based taxomic classification of the family Erythrobacteraceae.</title>
        <authorList>
            <person name="Xu L."/>
        </authorList>
    </citation>
    <scope>NUCLEOTIDE SEQUENCE [LARGE SCALE GENOMIC DNA]</scope>
    <source>
        <strain evidence="4 5">S36</strain>
    </source>
</reference>
<dbReference type="AlphaFoldDB" id="A0A6I4U0X9"/>
<evidence type="ECO:0000256" key="2">
    <source>
        <dbReference type="SAM" id="SignalP"/>
    </source>
</evidence>
<name>A0A6I4U0X9_9SPHN</name>
<sequence>MRFIWFVVALLLLPSAAKAEWLEASSPNFVVYADDSERDLQLFTQRLELYHEAMKVLTGTDPGTPSPSNRVTVYVVKSEAEVQRILNMGRTGGGVGGFYIGRAGAAMAVVPTIQSSGGRVGQSMAILLHEYAHHFLLSGSVHGALGWMNEGGAEFFAGAQFNSDGGISLGLPNTGRYRELSYVSDQVTAEELLDPDLFKRRRRGIEHAFYARSWGLYHYLTMEPERRGQMARYVRLQAEGAAPRQAAEQAFGNLADVNRGLNAYLRRTRLTAFTFAPGQLTSGAVQIRQLSAGEAEIMPVRIRSRRGVTSELAAELVVRARAIAARHPQDAAVLSALAETEFDAGNDAQALAAADAALAIDSAQVNAYVQKGYALFRQAETAEDKDAAFRAAVVPFVALNRMEPDHPLGLYYYYLGFVRRGRDPSDNAMAALARAVELAPFDTALRLVLARQQISSAQWEDARYNLLPIANSPHGGALALRAREVIDAIVAGPPADATALLALLEGEGEDVDAPGTGGEGDSGEGDGGAASGAEGSPDAGNRETGDSDAGKSDAGKVQPDKAGATETAP</sequence>
<dbReference type="InterPro" id="IPR011464">
    <property type="entry name" value="DUF1570"/>
</dbReference>
<feature type="chain" id="PRO_5026061929" evidence="2">
    <location>
        <begin position="20"/>
        <end position="569"/>
    </location>
</feature>
<dbReference type="Proteomes" id="UP000469430">
    <property type="component" value="Unassembled WGS sequence"/>
</dbReference>
<dbReference type="SUPFAM" id="SSF48452">
    <property type="entry name" value="TPR-like"/>
    <property type="match status" value="1"/>
</dbReference>
<evidence type="ECO:0000313" key="5">
    <source>
        <dbReference type="Proteomes" id="UP000469430"/>
    </source>
</evidence>
<dbReference type="EMBL" id="WTYJ01000004">
    <property type="protein sequence ID" value="MXP00519.1"/>
    <property type="molecule type" value="Genomic_DNA"/>
</dbReference>
<organism evidence="4 5">
    <name type="scientific">Croceibacterium xixiisoli</name>
    <dbReference type="NCBI Taxonomy" id="1476466"/>
    <lineage>
        <taxon>Bacteria</taxon>
        <taxon>Pseudomonadati</taxon>
        <taxon>Pseudomonadota</taxon>
        <taxon>Alphaproteobacteria</taxon>
        <taxon>Sphingomonadales</taxon>
        <taxon>Erythrobacteraceae</taxon>
        <taxon>Croceibacterium</taxon>
    </lineage>
</organism>
<evidence type="ECO:0000313" key="4">
    <source>
        <dbReference type="EMBL" id="MXP00519.1"/>
    </source>
</evidence>
<keyword evidence="2" id="KW-0732">Signal</keyword>
<gene>
    <name evidence="4" type="ORF">GRI97_16130</name>
</gene>
<feature type="region of interest" description="Disordered" evidence="1">
    <location>
        <begin position="509"/>
        <end position="569"/>
    </location>
</feature>
<dbReference type="RefSeq" id="WP_161392260.1">
    <property type="nucleotide sequence ID" value="NZ_JBHSCP010000003.1"/>
</dbReference>
<dbReference type="Pfam" id="PF07607">
    <property type="entry name" value="DUF1570"/>
    <property type="match status" value="1"/>
</dbReference>
<dbReference type="InterPro" id="IPR011990">
    <property type="entry name" value="TPR-like_helical_dom_sf"/>
</dbReference>
<feature type="signal peptide" evidence="2">
    <location>
        <begin position="1"/>
        <end position="19"/>
    </location>
</feature>
<proteinExistence type="predicted"/>
<accession>A0A6I4U0X9</accession>
<dbReference type="OrthoDB" id="5523615at2"/>
<evidence type="ECO:0000259" key="3">
    <source>
        <dbReference type="Pfam" id="PF07607"/>
    </source>
</evidence>
<feature type="compositionally biased region" description="Basic and acidic residues" evidence="1">
    <location>
        <begin position="540"/>
        <end position="554"/>
    </location>
</feature>
<feature type="compositionally biased region" description="Gly residues" evidence="1">
    <location>
        <begin position="515"/>
        <end position="530"/>
    </location>
</feature>
<evidence type="ECO:0000256" key="1">
    <source>
        <dbReference type="SAM" id="MobiDB-lite"/>
    </source>
</evidence>
<dbReference type="Gene3D" id="1.25.40.10">
    <property type="entry name" value="Tetratricopeptide repeat domain"/>
    <property type="match status" value="1"/>
</dbReference>
<feature type="domain" description="DUF1570" evidence="3">
    <location>
        <begin position="125"/>
        <end position="235"/>
    </location>
</feature>
<protein>
    <submittedName>
        <fullName evidence="4">DUF1570 domain-containing protein</fullName>
    </submittedName>
</protein>
<keyword evidence="5" id="KW-1185">Reference proteome</keyword>